<feature type="binding site" evidence="11">
    <location>
        <position position="278"/>
    </location>
    <ligand>
        <name>Mn(2+)</name>
        <dbReference type="ChEBI" id="CHEBI:29035"/>
    </ligand>
</feature>
<keyword evidence="10" id="KW-0464">Manganese</keyword>
<gene>
    <name evidence="14" type="ORF">DX130_18635</name>
</gene>
<organism evidence="14 15">
    <name type="scientific">Paenibacillus paeoniae</name>
    <dbReference type="NCBI Taxonomy" id="2292705"/>
    <lineage>
        <taxon>Bacteria</taxon>
        <taxon>Bacillati</taxon>
        <taxon>Bacillota</taxon>
        <taxon>Bacilli</taxon>
        <taxon>Bacillales</taxon>
        <taxon>Paenibacillaceae</taxon>
        <taxon>Paenibacillus</taxon>
    </lineage>
</organism>
<dbReference type="PANTHER" id="PTHR47371:SF3">
    <property type="entry name" value="PHOSPHOGLYCEROL TRANSFERASE I"/>
    <property type="match status" value="1"/>
</dbReference>
<evidence type="ECO:0000256" key="11">
    <source>
        <dbReference type="PIRSR" id="PIRSR005091-3"/>
    </source>
</evidence>
<evidence type="ECO:0000313" key="14">
    <source>
        <dbReference type="EMBL" id="REK71740.1"/>
    </source>
</evidence>
<evidence type="ECO:0000313" key="15">
    <source>
        <dbReference type="Proteomes" id="UP000261905"/>
    </source>
</evidence>
<dbReference type="PIRSF" id="PIRSF005091">
    <property type="entry name" value="Mmb_sulf_HI1246"/>
    <property type="match status" value="1"/>
</dbReference>
<dbReference type="PANTHER" id="PTHR47371">
    <property type="entry name" value="LIPOTEICHOIC ACID SYNTHASE"/>
    <property type="match status" value="1"/>
</dbReference>
<dbReference type="GO" id="GO:0046872">
    <property type="term" value="F:metal ion binding"/>
    <property type="evidence" value="ECO:0007669"/>
    <property type="project" value="UniProtKB-KW"/>
</dbReference>
<dbReference type="Proteomes" id="UP000261905">
    <property type="component" value="Unassembled WGS sequence"/>
</dbReference>
<dbReference type="EMBL" id="QUBQ01000004">
    <property type="protein sequence ID" value="REK71740.1"/>
    <property type="molecule type" value="Genomic_DNA"/>
</dbReference>
<keyword evidence="5 12" id="KW-0812">Transmembrane</keyword>
<dbReference type="Gene3D" id="3.40.720.10">
    <property type="entry name" value="Alkaline Phosphatase, subunit A"/>
    <property type="match status" value="1"/>
</dbReference>
<evidence type="ECO:0000256" key="5">
    <source>
        <dbReference type="ARBA" id="ARBA00022692"/>
    </source>
</evidence>
<dbReference type="InterPro" id="IPR050448">
    <property type="entry name" value="OpgB/LTA_synthase_biosynth"/>
</dbReference>
<keyword evidence="7 8" id="KW-0472">Membrane</keyword>
<comment type="caution">
    <text evidence="14">The sequence shown here is derived from an EMBL/GenBank/DDBJ whole genome shotgun (WGS) entry which is preliminary data.</text>
</comment>
<feature type="binding site" evidence="11">
    <location>
        <position position="320"/>
    </location>
    <ligand>
        <name>Mn(2+)</name>
        <dbReference type="ChEBI" id="CHEBI:29035"/>
    </ligand>
</feature>
<feature type="transmembrane region" description="Helical" evidence="12">
    <location>
        <begin position="100"/>
        <end position="120"/>
    </location>
</feature>
<feature type="binding site" evidence="11">
    <location>
        <position position="497"/>
    </location>
    <ligand>
        <name>Mn(2+)</name>
        <dbReference type="ChEBI" id="CHEBI:29035"/>
    </ligand>
</feature>
<accession>A0A371P897</accession>
<name>A0A371P897_9BACL</name>
<evidence type="ECO:0000256" key="3">
    <source>
        <dbReference type="ARBA" id="ARBA00009983"/>
    </source>
</evidence>
<reference evidence="14 15" key="1">
    <citation type="submission" date="2018-08" db="EMBL/GenBank/DDBJ databases">
        <title>Paenibacillus sp. M4BSY-1, whole genome shotgun sequence.</title>
        <authorList>
            <person name="Tuo L."/>
        </authorList>
    </citation>
    <scope>NUCLEOTIDE SEQUENCE [LARGE SCALE GENOMIC DNA]</scope>
    <source>
        <strain evidence="14 15">M4BSY-1</strain>
    </source>
</reference>
<feature type="transmembrane region" description="Helical" evidence="12">
    <location>
        <begin position="152"/>
        <end position="168"/>
    </location>
</feature>
<feature type="transmembrane region" description="Helical" evidence="12">
    <location>
        <begin position="188"/>
        <end position="205"/>
    </location>
</feature>
<evidence type="ECO:0000256" key="1">
    <source>
        <dbReference type="ARBA" id="ARBA00004651"/>
    </source>
</evidence>
<evidence type="ECO:0000256" key="7">
    <source>
        <dbReference type="ARBA" id="ARBA00023136"/>
    </source>
</evidence>
<dbReference type="InterPro" id="IPR000917">
    <property type="entry name" value="Sulfatase_N"/>
</dbReference>
<feature type="active site" evidence="9">
    <location>
        <position position="320"/>
    </location>
</feature>
<evidence type="ECO:0000256" key="8">
    <source>
        <dbReference type="PIRNR" id="PIRNR005091"/>
    </source>
</evidence>
<evidence type="ECO:0000256" key="9">
    <source>
        <dbReference type="PIRSR" id="PIRSR005091-1"/>
    </source>
</evidence>
<keyword evidence="10" id="KW-0479">Metal-binding</keyword>
<comment type="similarity">
    <text evidence="3 8">Belongs to the LTA synthase family.</text>
</comment>
<feature type="binding site" evidence="11">
    <location>
        <position position="496"/>
    </location>
    <ligand>
        <name>Mn(2+)</name>
        <dbReference type="ChEBI" id="CHEBI:29035"/>
    </ligand>
</feature>
<feature type="domain" description="Sulfatase N-terminal" evidence="13">
    <location>
        <begin position="270"/>
        <end position="564"/>
    </location>
</feature>
<dbReference type="CDD" id="cd16015">
    <property type="entry name" value="LTA_synthase"/>
    <property type="match status" value="1"/>
</dbReference>
<evidence type="ECO:0000256" key="12">
    <source>
        <dbReference type="SAM" id="Phobius"/>
    </source>
</evidence>
<dbReference type="OrthoDB" id="5901192at2"/>
<sequence length="656" mass="75501">MKVDLQYDYNYRKKAQAAHSERWPVFAVKGRVKVSIISSKRLLSTRPILFFSLIMLLKSYLAWMVIFEGGPSWTTLLKEIPFVLIVYCLIEWFASKRKLLYYLIANVTMTSILFAVIMYYKYYGVIVTYFALAQVNQVTAVKNSVFSLMDPYFLFIYTDVVVLMFLMFRKNRAVEWKNSFKRKENTRFVVGLLTVSLVICLFNVLPNRASMNEIVKAEQMGILNYEAYTIFSNKEIEYVDSDQISQEKINSVKKTQTPAEPLLQATAKGKNLIVLQMESMQNFLVGLEIEGQEITPNLNKLVKENSYFKHFYQQVGQGNTSDAEFVVNTSLYIPPRGAATQMYAGKELPSLPKLLKSHGYDSATFHTNVVEFWNRGELYKAIGFDRFYDAEFFGEEDTVFFGASDDMLYKKTIDELERMDQNDNPFYAQVISMTAHHPYTIPDEKRLITLPERFNNTLVGDYMVSQNYADHALGTFIEDLKARGIWDNSLIVLYGDHLGLPIYSLDRHEKDLMAEIYSREYTYTDMINIPLVIVNPDKNVQPAQYDQLGGQVDLLPTVANLLGAPLDDQVHFGQDLFNQTYNILPQRYYLPSGSFLSSQELFMSGSGFEDGRHYPLAGDGNDESKTTEDEFDRALELLNLSDSFVNHLPNWKTEQK</sequence>
<evidence type="ECO:0000256" key="2">
    <source>
        <dbReference type="ARBA" id="ARBA00004936"/>
    </source>
</evidence>
<feature type="transmembrane region" description="Helical" evidence="12">
    <location>
        <begin position="73"/>
        <end position="93"/>
    </location>
</feature>
<evidence type="ECO:0000256" key="4">
    <source>
        <dbReference type="ARBA" id="ARBA00022475"/>
    </source>
</evidence>
<evidence type="ECO:0000256" key="10">
    <source>
        <dbReference type="PIRSR" id="PIRSR005091-2"/>
    </source>
</evidence>
<keyword evidence="6 12" id="KW-1133">Transmembrane helix</keyword>
<dbReference type="SUPFAM" id="SSF53649">
    <property type="entry name" value="Alkaline phosphatase-like"/>
    <property type="match status" value="1"/>
</dbReference>
<dbReference type="InterPro" id="IPR012160">
    <property type="entry name" value="LtaS-like"/>
</dbReference>
<dbReference type="Pfam" id="PF00884">
    <property type="entry name" value="Sulfatase"/>
    <property type="match status" value="1"/>
</dbReference>
<evidence type="ECO:0000259" key="13">
    <source>
        <dbReference type="Pfam" id="PF00884"/>
    </source>
</evidence>
<comment type="subcellular location">
    <subcellularLocation>
        <location evidence="1">Cell membrane</location>
        <topology evidence="1">Multi-pass membrane protein</topology>
    </subcellularLocation>
</comment>
<dbReference type="GO" id="GO:0005886">
    <property type="term" value="C:plasma membrane"/>
    <property type="evidence" value="ECO:0007669"/>
    <property type="project" value="UniProtKB-SubCell"/>
</dbReference>
<protein>
    <submittedName>
        <fullName evidence="14">LTA synthase family protein</fullName>
    </submittedName>
</protein>
<dbReference type="AlphaFoldDB" id="A0A371P897"/>
<proteinExistence type="inferred from homology"/>
<dbReference type="InterPro" id="IPR017850">
    <property type="entry name" value="Alkaline_phosphatase_core_sf"/>
</dbReference>
<feature type="binding site" evidence="10">
    <location>
        <position position="436"/>
    </location>
    <ligand>
        <name>substrate</name>
    </ligand>
</feature>
<keyword evidence="15" id="KW-1185">Reference proteome</keyword>
<feature type="transmembrane region" description="Helical" evidence="12">
    <location>
        <begin position="48"/>
        <end position="67"/>
    </location>
</feature>
<comment type="pathway">
    <text evidence="2">Cell wall biogenesis; lipoteichoic acid biosynthesis.</text>
</comment>
<dbReference type="Gene3D" id="3.30.1120.170">
    <property type="match status" value="1"/>
</dbReference>
<keyword evidence="4 8" id="KW-1003">Cell membrane</keyword>
<evidence type="ECO:0000256" key="6">
    <source>
        <dbReference type="ARBA" id="ARBA00022989"/>
    </source>
</evidence>